<protein>
    <recommendedName>
        <fullName evidence="4">Porin family protein</fullName>
    </recommendedName>
</protein>
<keyword evidence="1" id="KW-0732">Signal</keyword>
<accession>A0A5B8V252</accession>
<gene>
    <name evidence="2" type="ORF">FRZ54_20010</name>
</gene>
<reference evidence="2 3" key="1">
    <citation type="journal article" date="2017" name="Curr. Microbiol.">
        <title>Mucilaginibacter ginsenosidivorans sp. nov., Isolated from Soil of Ginseng Field.</title>
        <authorList>
            <person name="Kim M.M."/>
            <person name="Siddiqi M.Z."/>
            <person name="Im W.T."/>
        </authorList>
    </citation>
    <scope>NUCLEOTIDE SEQUENCE [LARGE SCALE GENOMIC DNA]</scope>
    <source>
        <strain evidence="2 3">Gsoil 3017</strain>
    </source>
</reference>
<name>A0A5B8V252_9SPHI</name>
<dbReference type="OrthoDB" id="759645at2"/>
<evidence type="ECO:0000313" key="3">
    <source>
        <dbReference type="Proteomes" id="UP000321479"/>
    </source>
</evidence>
<dbReference type="PROSITE" id="PS51257">
    <property type="entry name" value="PROKAR_LIPOPROTEIN"/>
    <property type="match status" value="1"/>
</dbReference>
<proteinExistence type="predicted"/>
<dbReference type="KEGG" id="mgin:FRZ54_20010"/>
<dbReference type="EMBL" id="CP042436">
    <property type="protein sequence ID" value="QEC64751.1"/>
    <property type="molecule type" value="Genomic_DNA"/>
</dbReference>
<dbReference type="RefSeq" id="WP_147033585.1">
    <property type="nucleotide sequence ID" value="NZ_CP042436.1"/>
</dbReference>
<evidence type="ECO:0000313" key="2">
    <source>
        <dbReference type="EMBL" id="QEC64751.1"/>
    </source>
</evidence>
<keyword evidence="3" id="KW-1185">Reference proteome</keyword>
<sequence length="170" mass="18677">MKKIYLILGFLLFSCLFFTDAKAQSSGDWHFDIGPNVAIPIRNLSYYTSLGIGADVAATTNITTEVAVGGRANYSYFIGKTPLLATESHGASVINITADGSYTFPMNIYAGVDLGVGFLSSNGQSDTEFARIFNLGYKWDQSKQHTYIFTVYFDQTTYQKCLGVRAAVRL</sequence>
<dbReference type="Proteomes" id="UP000321479">
    <property type="component" value="Chromosome"/>
</dbReference>
<dbReference type="AlphaFoldDB" id="A0A5B8V252"/>
<evidence type="ECO:0008006" key="4">
    <source>
        <dbReference type="Google" id="ProtNLM"/>
    </source>
</evidence>
<feature type="chain" id="PRO_5022720033" description="Porin family protein" evidence="1">
    <location>
        <begin position="24"/>
        <end position="170"/>
    </location>
</feature>
<evidence type="ECO:0000256" key="1">
    <source>
        <dbReference type="SAM" id="SignalP"/>
    </source>
</evidence>
<feature type="signal peptide" evidence="1">
    <location>
        <begin position="1"/>
        <end position="23"/>
    </location>
</feature>
<organism evidence="2 3">
    <name type="scientific">Mucilaginibacter ginsenosidivorans</name>
    <dbReference type="NCBI Taxonomy" id="398053"/>
    <lineage>
        <taxon>Bacteria</taxon>
        <taxon>Pseudomonadati</taxon>
        <taxon>Bacteroidota</taxon>
        <taxon>Sphingobacteriia</taxon>
        <taxon>Sphingobacteriales</taxon>
        <taxon>Sphingobacteriaceae</taxon>
        <taxon>Mucilaginibacter</taxon>
    </lineage>
</organism>